<dbReference type="InterPro" id="IPR036028">
    <property type="entry name" value="SH3-like_dom_sf"/>
</dbReference>
<feature type="domain" description="SH3" evidence="4">
    <location>
        <begin position="136"/>
        <end position="195"/>
    </location>
</feature>
<name>A0A9Q0EK68_9TELE</name>
<feature type="compositionally biased region" description="Low complexity" evidence="3">
    <location>
        <begin position="565"/>
        <end position="576"/>
    </location>
</feature>
<dbReference type="FunFam" id="2.30.30.40:FF:000138">
    <property type="entry name" value="dynamin-binding protein isoform X1"/>
    <property type="match status" value="1"/>
</dbReference>
<feature type="region of interest" description="Disordered" evidence="3">
    <location>
        <begin position="508"/>
        <end position="533"/>
    </location>
</feature>
<dbReference type="SUPFAM" id="SSF50044">
    <property type="entry name" value="SH3-domain"/>
    <property type="match status" value="3"/>
</dbReference>
<dbReference type="InterPro" id="IPR035819">
    <property type="entry name" value="DNMBP_SH3_N3"/>
</dbReference>
<organism evidence="5 6">
    <name type="scientific">Muraenolepis orangiensis</name>
    <name type="common">Patagonian moray cod</name>
    <dbReference type="NCBI Taxonomy" id="630683"/>
    <lineage>
        <taxon>Eukaryota</taxon>
        <taxon>Metazoa</taxon>
        <taxon>Chordata</taxon>
        <taxon>Craniata</taxon>
        <taxon>Vertebrata</taxon>
        <taxon>Euteleostomi</taxon>
        <taxon>Actinopterygii</taxon>
        <taxon>Neopterygii</taxon>
        <taxon>Teleostei</taxon>
        <taxon>Neoteleostei</taxon>
        <taxon>Acanthomorphata</taxon>
        <taxon>Zeiogadaria</taxon>
        <taxon>Gadariae</taxon>
        <taxon>Gadiformes</taxon>
        <taxon>Muraenolepidoidei</taxon>
        <taxon>Muraenolepididae</taxon>
        <taxon>Muraenolepis</taxon>
    </lineage>
</organism>
<dbReference type="GO" id="GO:0005085">
    <property type="term" value="F:guanyl-nucleotide exchange factor activity"/>
    <property type="evidence" value="ECO:0007669"/>
    <property type="project" value="TreeGrafter"/>
</dbReference>
<evidence type="ECO:0000256" key="2">
    <source>
        <dbReference type="PROSITE-ProRule" id="PRU00192"/>
    </source>
</evidence>
<feature type="compositionally biased region" description="Basic and acidic residues" evidence="3">
    <location>
        <begin position="284"/>
        <end position="300"/>
    </location>
</feature>
<feature type="compositionally biased region" description="Pro residues" evidence="3">
    <location>
        <begin position="362"/>
        <end position="375"/>
    </location>
</feature>
<feature type="compositionally biased region" description="Low complexity" evidence="3">
    <location>
        <begin position="350"/>
        <end position="361"/>
    </location>
</feature>
<dbReference type="InterPro" id="IPR051492">
    <property type="entry name" value="Dynamin-Rho_GEF"/>
</dbReference>
<feature type="region of interest" description="Disordered" evidence="3">
    <location>
        <begin position="552"/>
        <end position="658"/>
    </location>
</feature>
<dbReference type="InterPro" id="IPR001452">
    <property type="entry name" value="SH3_domain"/>
</dbReference>
<sequence>MEVGAVVRAVFEFLPSVSEELPLFTGDVIEVLGVVDEFWLLGNKDGVTGQFPSTFVEAVPIPSPEAGDTLYVCDVVALDSGAAAVDLNAAWQRGCSAWGARGLLPSSCLKELHLSSSSRQLSERCSLARAADLPPHALGQARALMSLHAQLHEELDFRQGDLIVITGVPEPGWFRGELEDRVGVFPEGFVELLGQLRSPLTPEFGDRRPDLNFTDLALYDFRAMEPGELDFDVGDRVRVIGTVEDGWLEGQVKGRRGVFPHRFVKMEDNGHGVAVNAEQEVKEDDASGRPGEPERGSDWTVYEDHTVWDLDFFERAEERGTQGDSGPASARVNTQANAQAYPRRQPPRPAALARRGPTRPRSAPPSRPRPPPRPSLPWLGNRRHMSSLPRGNADAPSPLQQLKRIHSLTLPSSSRRRSQESAQAHRRPPAEGSGGGQQGAGLGEVLGRIAESQRQKKLTRHGSINDVDTMDRRTPSPRPGRGALNALVASAGDLESKLSQQLFEFQRSVSAADPGPDAVETTPDSGGELPGDRACVSRHYSILDYGSEGDIIRGSGHSPAPHFPSSVSMSSLSASSLGDRGRTLRPPPARPGTLRPSPAPAPYRPARPAPRPPPPPPPCPRGRGPQRPASYPPDPFFDPEEEAEPDPNAPLPPPPSAMENLEFCNYTLETLTLDMQQLQGAKLAKVRPTQSTKDPSKVHQYHLMAITTEHFQIHHISIKMKTLLNLTQA</sequence>
<feature type="domain" description="SH3" evidence="4">
    <location>
        <begin position="210"/>
        <end position="269"/>
    </location>
</feature>
<dbReference type="PANTHER" id="PTHR22834:SF19">
    <property type="entry name" value="DYNAMIN-BINDING PROTEIN"/>
    <property type="match status" value="1"/>
</dbReference>
<proteinExistence type="predicted"/>
<protein>
    <recommendedName>
        <fullName evidence="4">SH3 domain-containing protein</fullName>
    </recommendedName>
</protein>
<dbReference type="SMART" id="SM00326">
    <property type="entry name" value="SH3"/>
    <property type="match status" value="3"/>
</dbReference>
<keyword evidence="1 2" id="KW-0728">SH3 domain</keyword>
<dbReference type="PROSITE" id="PS50002">
    <property type="entry name" value="SH3"/>
    <property type="match status" value="3"/>
</dbReference>
<dbReference type="CDD" id="cd11796">
    <property type="entry name" value="SH3_DNMBP_N3"/>
    <property type="match status" value="1"/>
</dbReference>
<dbReference type="PANTHER" id="PTHR22834">
    <property type="entry name" value="NUCLEAR FUSION PROTEIN FUS2"/>
    <property type="match status" value="1"/>
</dbReference>
<feature type="compositionally biased region" description="Pro residues" evidence="3">
    <location>
        <begin position="647"/>
        <end position="656"/>
    </location>
</feature>
<feature type="region of interest" description="Disordered" evidence="3">
    <location>
        <begin position="336"/>
        <end position="483"/>
    </location>
</feature>
<reference evidence="5" key="1">
    <citation type="submission" date="2022-07" db="EMBL/GenBank/DDBJ databases">
        <title>Chromosome-level genome of Muraenolepis orangiensis.</title>
        <authorList>
            <person name="Kim J."/>
        </authorList>
    </citation>
    <scope>NUCLEOTIDE SEQUENCE</scope>
    <source>
        <strain evidence="5">KU_S4_2022</strain>
        <tissue evidence="5">Muscle</tissue>
    </source>
</reference>
<accession>A0A9Q0EK68</accession>
<dbReference type="OrthoDB" id="27823at2759"/>
<dbReference type="InterPro" id="IPR035817">
    <property type="entry name" value="DNMBP_SH3_N1"/>
</dbReference>
<dbReference type="AlphaFoldDB" id="A0A9Q0EK68"/>
<dbReference type="EMBL" id="JANIIK010000040">
    <property type="protein sequence ID" value="KAJ3608406.1"/>
    <property type="molecule type" value="Genomic_DNA"/>
</dbReference>
<evidence type="ECO:0000313" key="5">
    <source>
        <dbReference type="EMBL" id="KAJ3608406.1"/>
    </source>
</evidence>
<comment type="caution">
    <text evidence="5">The sequence shown here is derived from an EMBL/GenBank/DDBJ whole genome shotgun (WGS) entry which is preliminary data.</text>
</comment>
<feature type="compositionally biased region" description="Pro residues" evidence="3">
    <location>
        <begin position="597"/>
        <end position="620"/>
    </location>
</feature>
<evidence type="ECO:0000256" key="3">
    <source>
        <dbReference type="SAM" id="MobiDB-lite"/>
    </source>
</evidence>
<dbReference type="PRINTS" id="PR00499">
    <property type="entry name" value="P67PHOX"/>
</dbReference>
<gene>
    <name evidence="5" type="ORF">NHX12_025453</name>
</gene>
<dbReference type="GO" id="GO:0060271">
    <property type="term" value="P:cilium assembly"/>
    <property type="evidence" value="ECO:0007669"/>
    <property type="project" value="TreeGrafter"/>
</dbReference>
<dbReference type="Proteomes" id="UP001148018">
    <property type="component" value="Unassembled WGS sequence"/>
</dbReference>
<dbReference type="Pfam" id="PF14604">
    <property type="entry name" value="SH3_9"/>
    <property type="match status" value="3"/>
</dbReference>
<dbReference type="Gene3D" id="2.30.30.40">
    <property type="entry name" value="SH3 Domains"/>
    <property type="match status" value="3"/>
</dbReference>
<keyword evidence="6" id="KW-1185">Reference proteome</keyword>
<dbReference type="CDD" id="cd11794">
    <property type="entry name" value="SH3_DNMBP_N1"/>
    <property type="match status" value="1"/>
</dbReference>
<evidence type="ECO:0000313" key="6">
    <source>
        <dbReference type="Proteomes" id="UP001148018"/>
    </source>
</evidence>
<feature type="region of interest" description="Disordered" evidence="3">
    <location>
        <begin position="270"/>
        <end position="300"/>
    </location>
</feature>
<feature type="compositionally biased region" description="Gly residues" evidence="3">
    <location>
        <begin position="432"/>
        <end position="444"/>
    </location>
</feature>
<dbReference type="GO" id="GO:0005737">
    <property type="term" value="C:cytoplasm"/>
    <property type="evidence" value="ECO:0007669"/>
    <property type="project" value="TreeGrafter"/>
</dbReference>
<evidence type="ECO:0000256" key="1">
    <source>
        <dbReference type="ARBA" id="ARBA00022443"/>
    </source>
</evidence>
<feature type="domain" description="SH3" evidence="4">
    <location>
        <begin position="2"/>
        <end position="61"/>
    </location>
</feature>
<evidence type="ECO:0000259" key="4">
    <source>
        <dbReference type="PROSITE" id="PS50002"/>
    </source>
</evidence>